<dbReference type="Proteomes" id="UP000825935">
    <property type="component" value="Chromosome 2"/>
</dbReference>
<dbReference type="OMA" id="MDKRFAC"/>
<dbReference type="InterPro" id="IPR001611">
    <property type="entry name" value="Leu-rich_rpt"/>
</dbReference>
<comment type="caution">
    <text evidence="1">The sequence shown here is derived from an EMBL/GenBank/DDBJ whole genome shotgun (WGS) entry which is preliminary data.</text>
</comment>
<evidence type="ECO:0000313" key="1">
    <source>
        <dbReference type="EMBL" id="KAH7444910.1"/>
    </source>
</evidence>
<organism evidence="1 2">
    <name type="scientific">Ceratopteris richardii</name>
    <name type="common">Triangle waterfern</name>
    <dbReference type="NCBI Taxonomy" id="49495"/>
    <lineage>
        <taxon>Eukaryota</taxon>
        <taxon>Viridiplantae</taxon>
        <taxon>Streptophyta</taxon>
        <taxon>Embryophyta</taxon>
        <taxon>Tracheophyta</taxon>
        <taxon>Polypodiopsida</taxon>
        <taxon>Polypodiidae</taxon>
        <taxon>Polypodiales</taxon>
        <taxon>Pteridineae</taxon>
        <taxon>Pteridaceae</taxon>
        <taxon>Parkerioideae</taxon>
        <taxon>Ceratopteris</taxon>
    </lineage>
</organism>
<dbReference type="SUPFAM" id="SSF52047">
    <property type="entry name" value="RNI-like"/>
    <property type="match status" value="1"/>
</dbReference>
<keyword evidence="2" id="KW-1185">Reference proteome</keyword>
<dbReference type="EMBL" id="CM035407">
    <property type="protein sequence ID" value="KAH7444910.1"/>
    <property type="molecule type" value="Genomic_DNA"/>
</dbReference>
<protein>
    <submittedName>
        <fullName evidence="1">Uncharacterized protein</fullName>
    </submittedName>
</protein>
<dbReference type="PANTHER" id="PTHR47818:SF2">
    <property type="entry name" value="F-BOX DOMAIN-CONTAINING PROTEIN"/>
    <property type="match status" value="1"/>
</dbReference>
<dbReference type="InterPro" id="IPR032675">
    <property type="entry name" value="LRR_dom_sf"/>
</dbReference>
<dbReference type="SMART" id="SM00368">
    <property type="entry name" value="LRR_RI"/>
    <property type="match status" value="4"/>
</dbReference>
<dbReference type="Gene3D" id="3.80.10.10">
    <property type="entry name" value="Ribonuclease Inhibitor"/>
    <property type="match status" value="1"/>
</dbReference>
<reference evidence="1" key="1">
    <citation type="submission" date="2021-08" db="EMBL/GenBank/DDBJ databases">
        <title>WGS assembly of Ceratopteris richardii.</title>
        <authorList>
            <person name="Marchant D.B."/>
            <person name="Chen G."/>
            <person name="Jenkins J."/>
            <person name="Shu S."/>
            <person name="Leebens-Mack J."/>
            <person name="Grimwood J."/>
            <person name="Schmutz J."/>
            <person name="Soltis P."/>
            <person name="Soltis D."/>
            <person name="Chen Z.-H."/>
        </authorList>
    </citation>
    <scope>NUCLEOTIDE SEQUENCE</scope>
    <source>
        <strain evidence="1">Whitten #5841</strain>
        <tissue evidence="1">Leaf</tissue>
    </source>
</reference>
<dbReference type="Pfam" id="PF13516">
    <property type="entry name" value="LRR_6"/>
    <property type="match status" value="1"/>
</dbReference>
<evidence type="ECO:0000313" key="2">
    <source>
        <dbReference type="Proteomes" id="UP000825935"/>
    </source>
</evidence>
<gene>
    <name evidence="1" type="ORF">KP509_02G097700</name>
</gene>
<dbReference type="AlphaFoldDB" id="A0A8T2VCJ2"/>
<dbReference type="OrthoDB" id="120976at2759"/>
<accession>A0A8T2VCJ2</accession>
<proteinExistence type="predicted"/>
<name>A0A8T2VCJ2_CERRI</name>
<sequence>MAAATSLEKLCHQAIAKLANRNEANRKNLLSLPPHLLAEIVPLLSPVALELLQCEPDFNLTFAMKCAESQFVETKVAKRSFYDMMYKGCDLCSLNNAWKIKFSQRWPSGFNRRIDILLSPSEVELLNLHVEEATTDWRQRFWEAHLQECLNDAVAQASISHHQVNLSDMTLSKNLSEMAGFELIDSESESKAACMLKYSFSQFGKHARYLRLRGAICTKELCCLLDFCLDLQHLACYHIDTATQINHLCILLSQKKETLHVLEFRNCRFAENELLKISSSLTLDGKDHCQLRHLFVHSSRTLFRKSTHASVFILFLHACRALESLVLVDNQIDLLATSKLFSTISTGMLHLSLFHLRENELIGLSELQSQFLPQVSISMSLKALDIRSNYLRSHDIKEFVSLFHAMPLLELLNLSDNPIGDEGLAMLLPVLQVLQLSELSLSACDLSIKGACFLLDELTAMSKCHLRNLDISHNYFGSSMGAALAKFLRHGIAERVDVGDIGLGANGSLSLESALQDMPKLSHLILRKNRLGAAGAPLFGKLLAVPNSLRVVDFSSNLLDRQCLQSVANHLRLHGGMLDLVDLRNNLAKDPSIFSSIKQPEVLLSAVGALYDDDP</sequence>
<dbReference type="PANTHER" id="PTHR47818">
    <property type="entry name" value="RNI-LIKE SUPERFAMILY PROTEIN"/>
    <property type="match status" value="1"/>
</dbReference>